<comment type="function">
    <text evidence="4">Forms an intersubunit bridge (bridge B4) with the 23S rRNA of the 50S subunit in the ribosome.</text>
</comment>
<comment type="similarity">
    <text evidence="4 5">Belongs to the universal ribosomal protein uS15 family.</text>
</comment>
<dbReference type="GO" id="GO:0019843">
    <property type="term" value="F:rRNA binding"/>
    <property type="evidence" value="ECO:0007669"/>
    <property type="project" value="UniProtKB-UniRule"/>
</dbReference>
<comment type="subunit">
    <text evidence="3 4">Part of the 30S ribosomal subunit. Forms a bridge to the 50S subunit in the 70S ribosome, contacting the 23S rRNA.</text>
</comment>
<dbReference type="CDD" id="cd00353">
    <property type="entry name" value="Ribosomal_S15p_S13e"/>
    <property type="match status" value="1"/>
</dbReference>
<evidence type="ECO:0000256" key="1">
    <source>
        <dbReference type="ARBA" id="ARBA00022980"/>
    </source>
</evidence>
<dbReference type="EMBL" id="QVLU01000022">
    <property type="protein sequence ID" value="RGE67968.1"/>
    <property type="molecule type" value="Genomic_DNA"/>
</dbReference>
<organism evidence="7 9">
    <name type="scientific">Eisenbergiella massiliensis</name>
    <dbReference type="NCBI Taxonomy" id="1720294"/>
    <lineage>
        <taxon>Bacteria</taxon>
        <taxon>Bacillati</taxon>
        <taxon>Bacillota</taxon>
        <taxon>Clostridia</taxon>
        <taxon>Lachnospirales</taxon>
        <taxon>Lachnospiraceae</taxon>
        <taxon>Eisenbergiella</taxon>
    </lineage>
</organism>
<gene>
    <name evidence="4" type="primary">rpsO</name>
    <name evidence="8" type="ORF">DWY69_21485</name>
    <name evidence="7" type="ORF">DXC51_25600</name>
</gene>
<evidence type="ECO:0000313" key="10">
    <source>
        <dbReference type="Proteomes" id="UP000261166"/>
    </source>
</evidence>
<comment type="caution">
    <text evidence="7">The sequence shown here is derived from an EMBL/GenBank/DDBJ whole genome shotgun (WGS) entry which is preliminary data.</text>
</comment>
<dbReference type="InterPro" id="IPR005290">
    <property type="entry name" value="Ribosomal_uS15_bac-type"/>
</dbReference>
<keyword evidence="2 4" id="KW-0687">Ribonucleoprotein</keyword>
<dbReference type="GeneID" id="97990136"/>
<dbReference type="Gene3D" id="1.10.287.10">
    <property type="entry name" value="S15/NS1, RNA-binding"/>
    <property type="match status" value="1"/>
</dbReference>
<protein>
    <recommendedName>
        <fullName evidence="4">Small ribosomal subunit protein uS15</fullName>
    </recommendedName>
</protein>
<dbReference type="Gene3D" id="6.10.250.3130">
    <property type="match status" value="1"/>
</dbReference>
<dbReference type="GO" id="GO:0022627">
    <property type="term" value="C:cytosolic small ribosomal subunit"/>
    <property type="evidence" value="ECO:0007669"/>
    <property type="project" value="TreeGrafter"/>
</dbReference>
<evidence type="ECO:0000313" key="7">
    <source>
        <dbReference type="EMBL" id="RGE56143.1"/>
    </source>
</evidence>
<dbReference type="SUPFAM" id="SSF47060">
    <property type="entry name" value="S15/NS1 RNA-binding domain"/>
    <property type="match status" value="1"/>
</dbReference>
<dbReference type="GeneID" id="86054708"/>
<dbReference type="InterPro" id="IPR000589">
    <property type="entry name" value="Ribosomal_uS15"/>
</dbReference>
<dbReference type="GO" id="GO:0006412">
    <property type="term" value="P:translation"/>
    <property type="evidence" value="ECO:0007669"/>
    <property type="project" value="UniProtKB-UniRule"/>
</dbReference>
<accession>A0A3E3HWE2</accession>
<reference evidence="7 10" key="1">
    <citation type="submission" date="2018-08" db="EMBL/GenBank/DDBJ databases">
        <title>A genome reference for cultivated species of the human gut microbiota.</title>
        <authorList>
            <person name="Zou Y."/>
            <person name="Xue W."/>
            <person name="Luo G."/>
        </authorList>
    </citation>
    <scope>NUCLEOTIDE SEQUENCE [LARGE SCALE GENOMIC DNA]</scope>
    <source>
        <strain evidence="8 10">AF26-4BH</strain>
        <strain evidence="7">TF05-5AC</strain>
    </source>
</reference>
<dbReference type="AlphaFoldDB" id="A0A3E3HWE2"/>
<dbReference type="GO" id="GO:0003735">
    <property type="term" value="F:structural constituent of ribosome"/>
    <property type="evidence" value="ECO:0007669"/>
    <property type="project" value="InterPro"/>
</dbReference>
<dbReference type="Proteomes" id="UP000261166">
    <property type="component" value="Unassembled WGS sequence"/>
</dbReference>
<dbReference type="FunFam" id="1.10.287.10:FF:000002">
    <property type="entry name" value="30S ribosomal protein S15"/>
    <property type="match status" value="1"/>
</dbReference>
<dbReference type="PANTHER" id="PTHR23321">
    <property type="entry name" value="RIBOSOMAL PROTEIN S15, BACTERIAL AND ORGANELLAR"/>
    <property type="match status" value="1"/>
</dbReference>
<dbReference type="PANTHER" id="PTHR23321:SF26">
    <property type="entry name" value="SMALL RIBOSOMAL SUBUNIT PROTEIN US15M"/>
    <property type="match status" value="1"/>
</dbReference>
<evidence type="ECO:0000256" key="3">
    <source>
        <dbReference type="ARBA" id="ARBA00064542"/>
    </source>
</evidence>
<evidence type="ECO:0000256" key="6">
    <source>
        <dbReference type="RuleBase" id="RU004524"/>
    </source>
</evidence>
<keyword evidence="1 4" id="KW-0689">Ribosomal protein</keyword>
<evidence type="ECO:0000256" key="5">
    <source>
        <dbReference type="RuleBase" id="RU003919"/>
    </source>
</evidence>
<evidence type="ECO:0000256" key="4">
    <source>
        <dbReference type="HAMAP-Rule" id="MF_01343"/>
    </source>
</evidence>
<dbReference type="InterPro" id="IPR009068">
    <property type="entry name" value="uS15_NS1_RNA-bd_sf"/>
</dbReference>
<evidence type="ECO:0000313" key="9">
    <source>
        <dbReference type="Proteomes" id="UP000260812"/>
    </source>
</evidence>
<dbReference type="NCBIfam" id="TIGR00952">
    <property type="entry name" value="S15_bact"/>
    <property type="match status" value="1"/>
</dbReference>
<dbReference type="Pfam" id="PF00312">
    <property type="entry name" value="Ribosomal_S15"/>
    <property type="match status" value="1"/>
</dbReference>
<dbReference type="OrthoDB" id="9799262at2"/>
<dbReference type="HAMAP" id="MF_01343_B">
    <property type="entry name" value="Ribosomal_uS15_B"/>
    <property type="match status" value="1"/>
</dbReference>
<dbReference type="SMART" id="SM01387">
    <property type="entry name" value="Ribosomal_S15"/>
    <property type="match status" value="1"/>
</dbReference>
<evidence type="ECO:0000256" key="2">
    <source>
        <dbReference type="ARBA" id="ARBA00023274"/>
    </source>
</evidence>
<dbReference type="Proteomes" id="UP000260812">
    <property type="component" value="Unassembled WGS sequence"/>
</dbReference>
<comment type="function">
    <text evidence="4 6">One of the primary rRNA binding proteins, it binds directly to 16S rRNA where it helps nucleate assembly of the platform of the 30S subunit by binding and bridging several RNA helices of the 16S rRNA.</text>
</comment>
<keyword evidence="4 6" id="KW-0699">rRNA-binding</keyword>
<evidence type="ECO:0000313" key="8">
    <source>
        <dbReference type="EMBL" id="RGE67968.1"/>
    </source>
</evidence>
<dbReference type="RefSeq" id="WP_021638796.1">
    <property type="nucleotide sequence ID" value="NZ_CAMAZV010000153.1"/>
</dbReference>
<keyword evidence="4 6" id="KW-0694">RNA-binding</keyword>
<keyword evidence="9" id="KW-1185">Reference proteome</keyword>
<sequence length="88" mass="10256">MISKEKKTAIIKEYARGEGDTGSPEVQIAVLTERIQELTEHLKSNPKDHHSRRGLLKMVGQRRGLLDYLKEKDIERYRSLIERLGIRK</sequence>
<proteinExistence type="inferred from homology"/>
<name>A0A3E3HWE2_9FIRM</name>
<dbReference type="EMBL" id="QVLV01000029">
    <property type="protein sequence ID" value="RGE56143.1"/>
    <property type="molecule type" value="Genomic_DNA"/>
</dbReference>
<dbReference type="PROSITE" id="PS00362">
    <property type="entry name" value="RIBOSOMAL_S15"/>
    <property type="match status" value="1"/>
</dbReference>